<dbReference type="EMBL" id="HACA01014181">
    <property type="protein sequence ID" value="CDW31542.1"/>
    <property type="molecule type" value="Transcribed_RNA"/>
</dbReference>
<proteinExistence type="predicted"/>
<protein>
    <submittedName>
        <fullName evidence="1">Uncharacterized protein</fullName>
    </submittedName>
</protein>
<evidence type="ECO:0000313" key="1">
    <source>
        <dbReference type="EMBL" id="CDW31542.1"/>
    </source>
</evidence>
<name>A0A0K2U0R9_LEPSM</name>
<organism evidence="1">
    <name type="scientific">Lepeophtheirus salmonis</name>
    <name type="common">Salmon louse</name>
    <name type="synonym">Caligus salmonis</name>
    <dbReference type="NCBI Taxonomy" id="72036"/>
    <lineage>
        <taxon>Eukaryota</taxon>
        <taxon>Metazoa</taxon>
        <taxon>Ecdysozoa</taxon>
        <taxon>Arthropoda</taxon>
        <taxon>Crustacea</taxon>
        <taxon>Multicrustacea</taxon>
        <taxon>Hexanauplia</taxon>
        <taxon>Copepoda</taxon>
        <taxon>Siphonostomatoida</taxon>
        <taxon>Caligidae</taxon>
        <taxon>Lepeophtheirus</taxon>
    </lineage>
</organism>
<reference evidence="1" key="1">
    <citation type="submission" date="2014-05" db="EMBL/GenBank/DDBJ databases">
        <authorList>
            <person name="Chronopoulou M."/>
        </authorList>
    </citation>
    <scope>NUCLEOTIDE SEQUENCE</scope>
    <source>
        <tissue evidence="1">Whole organism</tissue>
    </source>
</reference>
<accession>A0A0K2U0R9</accession>
<dbReference type="AlphaFoldDB" id="A0A0K2U0R9"/>
<sequence>MEGLAPSADVVHCHSFPVLVDRGIEGLGIGMMDTVGLLLDMYPKDVVDEIGIRAGVGGGGGKNIENSYKDFIKRVLYGRRWVSFIFGLKNTLSTLTRLCPPTLF</sequence>